<organism evidence="1 2">
    <name type="scientific">Helicobacter hepaticus (strain ATCC 51449 / 3B1)</name>
    <dbReference type="NCBI Taxonomy" id="235279"/>
    <lineage>
        <taxon>Bacteria</taxon>
        <taxon>Pseudomonadati</taxon>
        <taxon>Campylobacterota</taxon>
        <taxon>Epsilonproteobacteria</taxon>
        <taxon>Campylobacterales</taxon>
        <taxon>Helicobacteraceae</taxon>
        <taxon>Helicobacter</taxon>
    </lineage>
</organism>
<evidence type="ECO:0000313" key="2">
    <source>
        <dbReference type="Proteomes" id="UP000002495"/>
    </source>
</evidence>
<keyword evidence="2" id="KW-1185">Reference proteome</keyword>
<sequence length="328" mass="38833">MNEPRDLKSVKAFLLRHGHTKEEIERLDKESVINLYEKDTRKNTLNFLHYMNEDTFSVISTLDEADIGEFKLKVQENLDNMAILVDIIRDGFNDFSYADIADTLTLNIKNISIHKLQRILRIAYREFQEILLDKIATQLKELPIEEYKTIMNHYESIRGDTARLRSTIQELSDEKKRQQILDMARFKLLIVKDFMSKNTFNDVYKEYLNNTPEKLKLVEDILILTGMYSKNYLKNVPMEELEDMKAKLLEHKRQDERDHKIFTQYTQMLDESMYGSNEQEFSDVCVKIITGLNQKQILMISDYLSAKNPVFVNRFNTLLRDFKNSLKN</sequence>
<dbReference type="KEGG" id="hhe:HH_0622"/>
<dbReference type="AlphaFoldDB" id="Q7VII3"/>
<accession>Q7VII3</accession>
<proteinExistence type="predicted"/>
<dbReference type="Proteomes" id="UP000002495">
    <property type="component" value="Chromosome"/>
</dbReference>
<dbReference type="RefSeq" id="WP_011115464.1">
    <property type="nucleotide sequence ID" value="NC_004917.1"/>
</dbReference>
<dbReference type="OrthoDB" id="5319418at2"/>
<gene>
    <name evidence="1" type="ordered locus">HH_0622</name>
</gene>
<dbReference type="eggNOG" id="ENOG502ZYUU">
    <property type="taxonomic scope" value="Bacteria"/>
</dbReference>
<dbReference type="EMBL" id="AE017125">
    <property type="protein sequence ID" value="AAP77219.1"/>
    <property type="molecule type" value="Genomic_DNA"/>
</dbReference>
<name>Q7VII3_HELHP</name>
<protein>
    <submittedName>
        <fullName evidence="1">Uncharacterized protein</fullName>
    </submittedName>
</protein>
<evidence type="ECO:0000313" key="1">
    <source>
        <dbReference type="EMBL" id="AAP77219.1"/>
    </source>
</evidence>
<dbReference type="STRING" id="235279.HH_0622"/>
<reference evidence="1 2" key="1">
    <citation type="journal article" date="2003" name="Proc. Natl. Acad. Sci. U.S.A.">
        <title>The complete genome sequence of the carcinogenic bacterium Helicobacter hepaticus.</title>
        <authorList>
            <person name="Suerbaum S."/>
            <person name="Josenhans C."/>
            <person name="Sterzenbach T."/>
            <person name="Drescher B."/>
            <person name="Brandt P."/>
            <person name="Bell M."/>
            <person name="Droege M."/>
            <person name="Fartmann B."/>
            <person name="Fischer H.-P."/>
            <person name="Ge Z."/>
            <person name="Hoerster A."/>
            <person name="Holland R."/>
            <person name="Klein K."/>
            <person name="Koenig J."/>
            <person name="Macko L."/>
            <person name="Mendz G.L."/>
            <person name="Nyakatura G."/>
            <person name="Schauer D.B."/>
            <person name="Shen Z."/>
            <person name="Weber J."/>
            <person name="Frosch M."/>
            <person name="Fox J.G."/>
        </authorList>
    </citation>
    <scope>NUCLEOTIDE SEQUENCE [LARGE SCALE GENOMIC DNA]</scope>
    <source>
        <strain evidence="2">ATCC 51449 / 3B1</strain>
    </source>
</reference>
<dbReference type="HOGENOM" id="CLU_846675_0_0_7"/>